<protein>
    <recommendedName>
        <fullName evidence="4">Transmembrane protein</fullName>
    </recommendedName>
</protein>
<evidence type="ECO:0008006" key="4">
    <source>
        <dbReference type="Google" id="ProtNLM"/>
    </source>
</evidence>
<accession>A0A1E3PXH5</accession>
<organism evidence="2 3">
    <name type="scientific">Lipomyces starkeyi NRRL Y-11557</name>
    <dbReference type="NCBI Taxonomy" id="675824"/>
    <lineage>
        <taxon>Eukaryota</taxon>
        <taxon>Fungi</taxon>
        <taxon>Dikarya</taxon>
        <taxon>Ascomycota</taxon>
        <taxon>Saccharomycotina</taxon>
        <taxon>Lipomycetes</taxon>
        <taxon>Lipomycetales</taxon>
        <taxon>Lipomycetaceae</taxon>
        <taxon>Lipomyces</taxon>
    </lineage>
</organism>
<evidence type="ECO:0000313" key="2">
    <source>
        <dbReference type="EMBL" id="ODQ70143.1"/>
    </source>
</evidence>
<name>A0A1E3PXH5_LIPST</name>
<dbReference type="EMBL" id="KV454301">
    <property type="protein sequence ID" value="ODQ70143.1"/>
    <property type="molecule type" value="Genomic_DNA"/>
</dbReference>
<feature type="transmembrane region" description="Helical" evidence="1">
    <location>
        <begin position="106"/>
        <end position="128"/>
    </location>
</feature>
<keyword evidence="1" id="KW-0812">Transmembrane</keyword>
<gene>
    <name evidence="2" type="ORF">LIPSTDRAFT_107295</name>
</gene>
<evidence type="ECO:0000256" key="1">
    <source>
        <dbReference type="SAM" id="Phobius"/>
    </source>
</evidence>
<evidence type="ECO:0000313" key="3">
    <source>
        <dbReference type="Proteomes" id="UP000094385"/>
    </source>
</evidence>
<keyword evidence="3" id="KW-1185">Reference proteome</keyword>
<reference evidence="2 3" key="1">
    <citation type="journal article" date="2016" name="Proc. Natl. Acad. Sci. U.S.A.">
        <title>Comparative genomics of biotechnologically important yeasts.</title>
        <authorList>
            <person name="Riley R."/>
            <person name="Haridas S."/>
            <person name="Wolfe K.H."/>
            <person name="Lopes M.R."/>
            <person name="Hittinger C.T."/>
            <person name="Goeker M."/>
            <person name="Salamov A.A."/>
            <person name="Wisecaver J.H."/>
            <person name="Long T.M."/>
            <person name="Calvey C.H."/>
            <person name="Aerts A.L."/>
            <person name="Barry K.W."/>
            <person name="Choi C."/>
            <person name="Clum A."/>
            <person name="Coughlan A.Y."/>
            <person name="Deshpande S."/>
            <person name="Douglass A.P."/>
            <person name="Hanson S.J."/>
            <person name="Klenk H.-P."/>
            <person name="LaButti K.M."/>
            <person name="Lapidus A."/>
            <person name="Lindquist E.A."/>
            <person name="Lipzen A.M."/>
            <person name="Meier-Kolthoff J.P."/>
            <person name="Ohm R.A."/>
            <person name="Otillar R.P."/>
            <person name="Pangilinan J.L."/>
            <person name="Peng Y."/>
            <person name="Rokas A."/>
            <person name="Rosa C.A."/>
            <person name="Scheuner C."/>
            <person name="Sibirny A.A."/>
            <person name="Slot J.C."/>
            <person name="Stielow J.B."/>
            <person name="Sun H."/>
            <person name="Kurtzman C.P."/>
            <person name="Blackwell M."/>
            <person name="Grigoriev I.V."/>
            <person name="Jeffries T.W."/>
        </authorList>
    </citation>
    <scope>NUCLEOTIDE SEQUENCE [LARGE SCALE GENOMIC DNA]</scope>
    <source>
        <strain evidence="2 3">NRRL Y-11557</strain>
    </source>
</reference>
<dbReference type="AlphaFoldDB" id="A0A1E3PXH5"/>
<proteinExistence type="predicted"/>
<dbReference type="Proteomes" id="UP000094385">
    <property type="component" value="Unassembled WGS sequence"/>
</dbReference>
<keyword evidence="1" id="KW-1133">Transmembrane helix</keyword>
<keyword evidence="1" id="KW-0472">Membrane</keyword>
<sequence>MTWRLHRVYCVPYRLEPRPIAFFSPGPSPQSFGPRWWPAYPAGPSPLNFWLTRCSRSTSYGRAIFAVAVPGTPRVPCPVILEAAPPCAPPCAPNPLLRRSLRVMCFGFDVVFLGWWLCVMSGVCFAYLGSSVVSFLFYSSLSDSATVALGHPSRTMSGSSSLPGL</sequence>